<keyword evidence="2" id="KW-1185">Reference proteome</keyword>
<comment type="caution">
    <text evidence="1">The sequence shown here is derived from an EMBL/GenBank/DDBJ whole genome shotgun (WGS) entry which is preliminary data.</text>
</comment>
<dbReference type="EMBL" id="BMXL01000054">
    <property type="protein sequence ID" value="GHD37699.1"/>
    <property type="molecule type" value="Genomic_DNA"/>
</dbReference>
<sequence length="50" mass="5949">MLYIQFAQFMEVTPMSHLLFIFRPQGKMAFGLILAFQMNMNLSRFMVCRV</sequence>
<name>A0A918XMT4_9ACTN</name>
<evidence type="ECO:0000313" key="2">
    <source>
        <dbReference type="Proteomes" id="UP000654947"/>
    </source>
</evidence>
<protein>
    <submittedName>
        <fullName evidence="1">Uncharacterized protein</fullName>
    </submittedName>
</protein>
<gene>
    <name evidence="1" type="ORF">GCM10007147_45910</name>
</gene>
<dbReference type="Proteomes" id="UP000654947">
    <property type="component" value="Unassembled WGS sequence"/>
</dbReference>
<proteinExistence type="predicted"/>
<organism evidence="1 2">
    <name type="scientific">Nocardiopsis kunsanensis</name>
    <dbReference type="NCBI Taxonomy" id="141693"/>
    <lineage>
        <taxon>Bacteria</taxon>
        <taxon>Bacillati</taxon>
        <taxon>Actinomycetota</taxon>
        <taxon>Actinomycetes</taxon>
        <taxon>Streptosporangiales</taxon>
        <taxon>Nocardiopsidaceae</taxon>
        <taxon>Nocardiopsis</taxon>
    </lineage>
</organism>
<evidence type="ECO:0000313" key="1">
    <source>
        <dbReference type="EMBL" id="GHD37699.1"/>
    </source>
</evidence>
<reference evidence="1 2" key="1">
    <citation type="journal article" date="2014" name="Int. J. Syst. Evol. Microbiol.">
        <title>Complete genome sequence of Corynebacterium casei LMG S-19264T (=DSM 44701T), isolated from a smear-ripened cheese.</title>
        <authorList>
            <consortium name="US DOE Joint Genome Institute (JGI-PGF)"/>
            <person name="Walter F."/>
            <person name="Albersmeier A."/>
            <person name="Kalinowski J."/>
            <person name="Ruckert C."/>
        </authorList>
    </citation>
    <scope>NUCLEOTIDE SEQUENCE [LARGE SCALE GENOMIC DNA]</scope>
    <source>
        <strain evidence="1 2">KCTC 19473</strain>
    </source>
</reference>
<accession>A0A918XMT4</accession>
<dbReference type="AlphaFoldDB" id="A0A918XMT4"/>